<feature type="binding site" evidence="3">
    <location>
        <position position="399"/>
    </location>
    <ligand>
        <name>Mg(2+)</name>
        <dbReference type="ChEBI" id="CHEBI:18420"/>
        <label>1</label>
    </ligand>
</feature>
<gene>
    <name evidence="5" type="ORF">GTS_40100</name>
</gene>
<protein>
    <recommendedName>
        <fullName evidence="7">ADP-ribosylglycohydrolase</fullName>
    </recommendedName>
</protein>
<proteinExistence type="inferred from homology"/>
<reference evidence="6" key="1">
    <citation type="submission" date="2019-04" db="EMBL/GenBank/DDBJ databases">
        <title>Draft genome sequence of Pseudonocardiaceae bacterium SL3-2-4.</title>
        <authorList>
            <person name="Ningsih F."/>
            <person name="Yokota A."/>
            <person name="Sakai Y."/>
            <person name="Nanatani K."/>
            <person name="Yabe S."/>
            <person name="Oetari A."/>
            <person name="Sjamsuridzal W."/>
        </authorList>
    </citation>
    <scope>NUCLEOTIDE SEQUENCE [LARGE SCALE GENOMIC DNA]</scope>
    <source>
        <strain evidence="6">SL3-2-4</strain>
    </source>
</reference>
<keyword evidence="2" id="KW-0378">Hydrolase</keyword>
<feature type="binding site" evidence="3">
    <location>
        <position position="396"/>
    </location>
    <ligand>
        <name>Mg(2+)</name>
        <dbReference type="ChEBI" id="CHEBI:18420"/>
        <label>1</label>
    </ligand>
</feature>
<feature type="region of interest" description="Disordered" evidence="4">
    <location>
        <begin position="71"/>
        <end position="101"/>
    </location>
</feature>
<dbReference type="PANTHER" id="PTHR16222:SF24">
    <property type="entry name" value="ADP-RIBOSYLHYDROLASE ARH3"/>
    <property type="match status" value="1"/>
</dbReference>
<dbReference type="InterPro" id="IPR005502">
    <property type="entry name" value="Ribosyl_crysJ1"/>
</dbReference>
<comment type="caution">
    <text evidence="5">The sequence shown here is derived from an EMBL/GenBank/DDBJ whole genome shotgun (WGS) entry which is preliminary data.</text>
</comment>
<feature type="region of interest" description="Disordered" evidence="4">
    <location>
        <begin position="1"/>
        <end position="22"/>
    </location>
</feature>
<dbReference type="Proteomes" id="UP000298860">
    <property type="component" value="Unassembled WGS sequence"/>
</dbReference>
<sequence length="459" mass="49867">MQRDRRRFTTDPARMAGVTDGWKPSKEDLEAIEILEKFHEERKKNPVEEISLPPGQDFLIGYDSKGRKLYVDDDKEEGPAGEFSRPRSASDRPSARASTTAVPYRDRVLGSLLAGAVGDALGAPVEGLPMENIRQLYGPEGITEFKPAFGVGPGLITDDTQMTLFTLEGLIRAHVKQRNFGTVDVPAVVHRAYLRWLRTQTPPPKTEPTYLPGDGWLITNRALHRRRAPGRTCMTALRATRDGEQFGTFEHRLNDSKGNGGVMRAAPVALWPGDVREVFELAARTAAITHSHPSGYLSAGTLAVIVHQLLAGADLRAAIATAHSILLRWDGHEEQARALDAAIDLASAGRPTPEQIAERLGGGWVGEEALAIGVCAALCTDNLTDALIVAVNHSGDSDSTGAVCGNIVGAHYGPAAIPESWLATLELRDVIETITRDAVREFGPEPPSTPDWYQRYPGW</sequence>
<dbReference type="InterPro" id="IPR050792">
    <property type="entry name" value="ADP-ribosylglycohydrolase"/>
</dbReference>
<evidence type="ECO:0000313" key="6">
    <source>
        <dbReference type="Proteomes" id="UP000298860"/>
    </source>
</evidence>
<evidence type="ECO:0000256" key="4">
    <source>
        <dbReference type="SAM" id="MobiDB-lite"/>
    </source>
</evidence>
<dbReference type="EMBL" id="BJFL01000024">
    <property type="protein sequence ID" value="GDY32377.1"/>
    <property type="molecule type" value="Genomic_DNA"/>
</dbReference>
<evidence type="ECO:0000313" key="5">
    <source>
        <dbReference type="EMBL" id="GDY32377.1"/>
    </source>
</evidence>
<dbReference type="AlphaFoldDB" id="A0A4D4JEN8"/>
<keyword evidence="3" id="KW-0460">Magnesium</keyword>
<feature type="binding site" evidence="3">
    <location>
        <position position="159"/>
    </location>
    <ligand>
        <name>Mg(2+)</name>
        <dbReference type="ChEBI" id="CHEBI:18420"/>
        <label>1</label>
    </ligand>
</feature>
<accession>A0A4D4JEN8</accession>
<name>A0A4D4JEN8_9PSEU</name>
<evidence type="ECO:0008006" key="7">
    <source>
        <dbReference type="Google" id="ProtNLM"/>
    </source>
</evidence>
<evidence type="ECO:0000256" key="2">
    <source>
        <dbReference type="ARBA" id="ARBA00022801"/>
    </source>
</evidence>
<keyword evidence="3" id="KW-0479">Metal-binding</keyword>
<comment type="similarity">
    <text evidence="1">Belongs to the ADP-ribosylglycohydrolase family.</text>
</comment>
<dbReference type="Pfam" id="PF03747">
    <property type="entry name" value="ADP_ribosyl_GH"/>
    <property type="match status" value="1"/>
</dbReference>
<dbReference type="SUPFAM" id="SSF101478">
    <property type="entry name" value="ADP-ribosylglycohydrolase"/>
    <property type="match status" value="1"/>
</dbReference>
<comment type="cofactor">
    <cofactor evidence="3">
        <name>Mg(2+)</name>
        <dbReference type="ChEBI" id="CHEBI:18420"/>
    </cofactor>
    <text evidence="3">Binds 2 magnesium ions per subunit.</text>
</comment>
<organism evidence="5 6">
    <name type="scientific">Gandjariella thermophila</name>
    <dbReference type="NCBI Taxonomy" id="1931992"/>
    <lineage>
        <taxon>Bacteria</taxon>
        <taxon>Bacillati</taxon>
        <taxon>Actinomycetota</taxon>
        <taxon>Actinomycetes</taxon>
        <taxon>Pseudonocardiales</taxon>
        <taxon>Pseudonocardiaceae</taxon>
        <taxon>Gandjariella</taxon>
    </lineage>
</organism>
<evidence type="ECO:0000256" key="1">
    <source>
        <dbReference type="ARBA" id="ARBA00010702"/>
    </source>
</evidence>
<feature type="binding site" evidence="3">
    <location>
        <position position="398"/>
    </location>
    <ligand>
        <name>Mg(2+)</name>
        <dbReference type="ChEBI" id="CHEBI:18420"/>
        <label>1</label>
    </ligand>
</feature>
<feature type="binding site" evidence="3">
    <location>
        <position position="157"/>
    </location>
    <ligand>
        <name>Mg(2+)</name>
        <dbReference type="ChEBI" id="CHEBI:18420"/>
        <label>1</label>
    </ligand>
</feature>
<dbReference type="PANTHER" id="PTHR16222">
    <property type="entry name" value="ADP-RIBOSYLGLYCOHYDROLASE"/>
    <property type="match status" value="1"/>
</dbReference>
<feature type="compositionally biased region" description="Basic and acidic residues" evidence="4">
    <location>
        <begin position="84"/>
        <end position="94"/>
    </location>
</feature>
<feature type="binding site" evidence="3">
    <location>
        <position position="158"/>
    </location>
    <ligand>
        <name>Mg(2+)</name>
        <dbReference type="ChEBI" id="CHEBI:18420"/>
        <label>1</label>
    </ligand>
</feature>
<dbReference type="InterPro" id="IPR036705">
    <property type="entry name" value="Ribosyl_crysJ1_sf"/>
</dbReference>
<evidence type="ECO:0000256" key="3">
    <source>
        <dbReference type="PIRSR" id="PIRSR605502-1"/>
    </source>
</evidence>
<dbReference type="Gene3D" id="1.10.4080.10">
    <property type="entry name" value="ADP-ribosylation/Crystallin J1"/>
    <property type="match status" value="1"/>
</dbReference>
<dbReference type="GO" id="GO:0016787">
    <property type="term" value="F:hydrolase activity"/>
    <property type="evidence" value="ECO:0007669"/>
    <property type="project" value="UniProtKB-KW"/>
</dbReference>
<keyword evidence="6" id="KW-1185">Reference proteome</keyword>
<dbReference type="GO" id="GO:0046872">
    <property type="term" value="F:metal ion binding"/>
    <property type="evidence" value="ECO:0007669"/>
    <property type="project" value="UniProtKB-KW"/>
</dbReference>